<reference evidence="1" key="1">
    <citation type="journal article" date="2015" name="Nature">
        <title>Complex archaea that bridge the gap between prokaryotes and eukaryotes.</title>
        <authorList>
            <person name="Spang A."/>
            <person name="Saw J.H."/>
            <person name="Jorgensen S.L."/>
            <person name="Zaremba-Niedzwiedzka K."/>
            <person name="Martijn J."/>
            <person name="Lind A.E."/>
            <person name="van Eijk R."/>
            <person name="Schleper C."/>
            <person name="Guy L."/>
            <person name="Ettema T.J."/>
        </authorList>
    </citation>
    <scope>NUCLEOTIDE SEQUENCE</scope>
</reference>
<name>A0A0F9WPL8_9ZZZZ</name>
<organism evidence="1">
    <name type="scientific">marine sediment metagenome</name>
    <dbReference type="NCBI Taxonomy" id="412755"/>
    <lineage>
        <taxon>unclassified sequences</taxon>
        <taxon>metagenomes</taxon>
        <taxon>ecological metagenomes</taxon>
    </lineage>
</organism>
<protein>
    <submittedName>
        <fullName evidence="1">Uncharacterized protein</fullName>
    </submittedName>
</protein>
<sequence length="71" mass="8213">MEDEADVVTITARLPKELGDWVNEEFPRGFKQRFMHQCFDSLRHVLTTGELPPESEYARLASLEAMKRMAS</sequence>
<dbReference type="AlphaFoldDB" id="A0A0F9WPL8"/>
<gene>
    <name evidence="1" type="ORF">LCGC14_0251980</name>
</gene>
<accession>A0A0F9WPL8</accession>
<comment type="caution">
    <text evidence="1">The sequence shown here is derived from an EMBL/GenBank/DDBJ whole genome shotgun (WGS) entry which is preliminary data.</text>
</comment>
<proteinExistence type="predicted"/>
<dbReference type="EMBL" id="LAZR01000131">
    <property type="protein sequence ID" value="KKN88126.1"/>
    <property type="molecule type" value="Genomic_DNA"/>
</dbReference>
<evidence type="ECO:0000313" key="1">
    <source>
        <dbReference type="EMBL" id="KKN88126.1"/>
    </source>
</evidence>